<organism evidence="1">
    <name type="scientific">marine sediment metagenome</name>
    <dbReference type="NCBI Taxonomy" id="412755"/>
    <lineage>
        <taxon>unclassified sequences</taxon>
        <taxon>metagenomes</taxon>
        <taxon>ecological metagenomes</taxon>
    </lineage>
</organism>
<sequence>KGKDIDKDGKVQIQPKSKVKEMIGRSPDYGDNLVMRMLFELKRPVRKQQSMSDEEVEAAIDIY</sequence>
<proteinExistence type="predicted"/>
<gene>
    <name evidence="1" type="ORF">LCGC14_2850940</name>
</gene>
<reference evidence="1" key="1">
    <citation type="journal article" date="2015" name="Nature">
        <title>Complex archaea that bridge the gap between prokaryotes and eukaryotes.</title>
        <authorList>
            <person name="Spang A."/>
            <person name="Saw J.H."/>
            <person name="Jorgensen S.L."/>
            <person name="Zaremba-Niedzwiedzka K."/>
            <person name="Martijn J."/>
            <person name="Lind A.E."/>
            <person name="van Eijk R."/>
            <person name="Schleper C."/>
            <person name="Guy L."/>
            <person name="Ettema T.J."/>
        </authorList>
    </citation>
    <scope>NUCLEOTIDE SEQUENCE</scope>
</reference>
<dbReference type="EMBL" id="LAZR01054830">
    <property type="protein sequence ID" value="KKK77703.1"/>
    <property type="molecule type" value="Genomic_DNA"/>
</dbReference>
<accession>A0A0F8Y8K1</accession>
<comment type="caution">
    <text evidence="1">The sequence shown here is derived from an EMBL/GenBank/DDBJ whole genome shotgun (WGS) entry which is preliminary data.</text>
</comment>
<dbReference type="Gene3D" id="3.30.420.240">
    <property type="match status" value="1"/>
</dbReference>
<dbReference type="AlphaFoldDB" id="A0A0F8Y8K1"/>
<evidence type="ECO:0000313" key="1">
    <source>
        <dbReference type="EMBL" id="KKK77703.1"/>
    </source>
</evidence>
<name>A0A0F8Y8K1_9ZZZZ</name>
<protein>
    <submittedName>
        <fullName evidence="1">Uncharacterized protein</fullName>
    </submittedName>
</protein>
<feature type="non-terminal residue" evidence="1">
    <location>
        <position position="1"/>
    </location>
</feature>